<evidence type="ECO:0000256" key="2">
    <source>
        <dbReference type="SAM" id="Phobius"/>
    </source>
</evidence>
<feature type="compositionally biased region" description="Acidic residues" evidence="1">
    <location>
        <begin position="341"/>
        <end position="351"/>
    </location>
</feature>
<dbReference type="RefSeq" id="XP_007775350.1">
    <property type="nucleotide sequence ID" value="XM_007777160.1"/>
</dbReference>
<gene>
    <name evidence="4" type="ORF">CONPUDRAFT_147705</name>
</gene>
<organism evidence="4 5">
    <name type="scientific">Coniophora puteana (strain RWD-64-598)</name>
    <name type="common">Brown rot fungus</name>
    <dbReference type="NCBI Taxonomy" id="741705"/>
    <lineage>
        <taxon>Eukaryota</taxon>
        <taxon>Fungi</taxon>
        <taxon>Dikarya</taxon>
        <taxon>Basidiomycota</taxon>
        <taxon>Agaricomycotina</taxon>
        <taxon>Agaricomycetes</taxon>
        <taxon>Agaricomycetidae</taxon>
        <taxon>Boletales</taxon>
        <taxon>Coniophorineae</taxon>
        <taxon>Coniophoraceae</taxon>
        <taxon>Coniophora</taxon>
    </lineage>
</organism>
<dbReference type="PANTHER" id="PTHR40465">
    <property type="entry name" value="CHROMOSOME 1, WHOLE GENOME SHOTGUN SEQUENCE"/>
    <property type="match status" value="1"/>
</dbReference>
<dbReference type="AlphaFoldDB" id="R7SDT3"/>
<evidence type="ECO:0000256" key="1">
    <source>
        <dbReference type="SAM" id="MobiDB-lite"/>
    </source>
</evidence>
<dbReference type="Pfam" id="PF20152">
    <property type="entry name" value="DUF6534"/>
    <property type="match status" value="1"/>
</dbReference>
<feature type="transmembrane region" description="Helical" evidence="2">
    <location>
        <begin position="219"/>
        <end position="239"/>
    </location>
</feature>
<feature type="transmembrane region" description="Helical" evidence="2">
    <location>
        <begin position="245"/>
        <end position="264"/>
    </location>
</feature>
<dbReference type="OrthoDB" id="2535105at2759"/>
<dbReference type="EMBL" id="JH711592">
    <property type="protein sequence ID" value="EIW74326.1"/>
    <property type="molecule type" value="Genomic_DNA"/>
</dbReference>
<dbReference type="PANTHER" id="PTHR40465:SF1">
    <property type="entry name" value="DUF6534 DOMAIN-CONTAINING PROTEIN"/>
    <property type="match status" value="1"/>
</dbReference>
<feature type="transmembrane region" description="Helical" evidence="2">
    <location>
        <begin position="135"/>
        <end position="161"/>
    </location>
</feature>
<feature type="transmembrane region" description="Helical" evidence="2">
    <location>
        <begin position="100"/>
        <end position="123"/>
    </location>
</feature>
<reference evidence="5" key="1">
    <citation type="journal article" date="2012" name="Science">
        <title>The Paleozoic origin of enzymatic lignin decomposition reconstructed from 31 fungal genomes.</title>
        <authorList>
            <person name="Floudas D."/>
            <person name="Binder M."/>
            <person name="Riley R."/>
            <person name="Barry K."/>
            <person name="Blanchette R.A."/>
            <person name="Henrissat B."/>
            <person name="Martinez A.T."/>
            <person name="Otillar R."/>
            <person name="Spatafora J.W."/>
            <person name="Yadav J.S."/>
            <person name="Aerts A."/>
            <person name="Benoit I."/>
            <person name="Boyd A."/>
            <person name="Carlson A."/>
            <person name="Copeland A."/>
            <person name="Coutinho P.M."/>
            <person name="de Vries R.P."/>
            <person name="Ferreira P."/>
            <person name="Findley K."/>
            <person name="Foster B."/>
            <person name="Gaskell J."/>
            <person name="Glotzer D."/>
            <person name="Gorecki P."/>
            <person name="Heitman J."/>
            <person name="Hesse C."/>
            <person name="Hori C."/>
            <person name="Igarashi K."/>
            <person name="Jurgens J.A."/>
            <person name="Kallen N."/>
            <person name="Kersten P."/>
            <person name="Kohler A."/>
            <person name="Kuees U."/>
            <person name="Kumar T.K.A."/>
            <person name="Kuo A."/>
            <person name="LaButti K."/>
            <person name="Larrondo L.F."/>
            <person name="Lindquist E."/>
            <person name="Ling A."/>
            <person name="Lombard V."/>
            <person name="Lucas S."/>
            <person name="Lundell T."/>
            <person name="Martin R."/>
            <person name="McLaughlin D.J."/>
            <person name="Morgenstern I."/>
            <person name="Morin E."/>
            <person name="Murat C."/>
            <person name="Nagy L.G."/>
            <person name="Nolan M."/>
            <person name="Ohm R.A."/>
            <person name="Patyshakuliyeva A."/>
            <person name="Rokas A."/>
            <person name="Ruiz-Duenas F.J."/>
            <person name="Sabat G."/>
            <person name="Salamov A."/>
            <person name="Samejima M."/>
            <person name="Schmutz J."/>
            <person name="Slot J.C."/>
            <person name="St John F."/>
            <person name="Stenlid J."/>
            <person name="Sun H."/>
            <person name="Sun S."/>
            <person name="Syed K."/>
            <person name="Tsang A."/>
            <person name="Wiebenga A."/>
            <person name="Young D."/>
            <person name="Pisabarro A."/>
            <person name="Eastwood D.C."/>
            <person name="Martin F."/>
            <person name="Cullen D."/>
            <person name="Grigoriev I.V."/>
            <person name="Hibbett D.S."/>
        </authorList>
    </citation>
    <scope>NUCLEOTIDE SEQUENCE [LARGE SCALE GENOMIC DNA]</scope>
    <source>
        <strain evidence="5">RWD-64-598 SS2</strain>
    </source>
</reference>
<keyword evidence="5" id="KW-1185">Reference proteome</keyword>
<feature type="transmembrane region" description="Helical" evidence="2">
    <location>
        <begin position="173"/>
        <end position="198"/>
    </location>
</feature>
<dbReference type="Proteomes" id="UP000053558">
    <property type="component" value="Unassembled WGS sequence"/>
</dbReference>
<keyword evidence="2" id="KW-0472">Membrane</keyword>
<feature type="region of interest" description="Disordered" evidence="1">
    <location>
        <begin position="276"/>
        <end position="351"/>
    </location>
</feature>
<dbReference type="OMA" id="DTFIHPT"/>
<proteinExistence type="predicted"/>
<dbReference type="GeneID" id="19202358"/>
<evidence type="ECO:0000313" key="5">
    <source>
        <dbReference type="Proteomes" id="UP000053558"/>
    </source>
</evidence>
<feature type="transmembrane region" description="Helical" evidence="2">
    <location>
        <begin position="27"/>
        <end position="52"/>
    </location>
</feature>
<feature type="transmembrane region" description="Helical" evidence="2">
    <location>
        <begin position="64"/>
        <end position="88"/>
    </location>
</feature>
<evidence type="ECO:0000259" key="3">
    <source>
        <dbReference type="Pfam" id="PF20152"/>
    </source>
</evidence>
<dbReference type="InterPro" id="IPR045339">
    <property type="entry name" value="DUF6534"/>
</dbReference>
<accession>R7SDT3</accession>
<keyword evidence="2" id="KW-1133">Transmembrane helix</keyword>
<feature type="domain" description="DUF6534" evidence="3">
    <location>
        <begin position="183"/>
        <end position="268"/>
    </location>
</feature>
<dbReference type="KEGG" id="cput:CONPUDRAFT_147705"/>
<protein>
    <recommendedName>
        <fullName evidence="3">DUF6534 domain-containing protein</fullName>
    </recommendedName>
</protein>
<name>R7SDT3_CONPW</name>
<sequence>MSSTAVPGPSDMPQPTIPVLPAMDNTLGALLIGCYCAAALHGLVCHQAYRYFQMYPHDGKITKFLVGSVWILETFHTLCIMNICYTYMVSDYFNPEALTYGIWSLRLSIAVSSVITLIAHSFFARRVYILSGRKLLLYIFMETFAVLRTVLSISVSVLSFIAKSYENFRRYEWIMVSSLGSGMIVDCIITSRLCWILWNSRTGFDKTDTLIDRVVAYSINTSLLTSLFTLSAVICAITMPNSFVYIGIFFCLSKLYTNSFLAILNSRRGNSAIHTSEDGSFEVEQQTTSQERRLSRRIPPPLSYRTPYPFDAELSSRGAEEGQSQEALRPVFDIRKHEPSLQEEDIRETKV</sequence>
<keyword evidence="2" id="KW-0812">Transmembrane</keyword>
<evidence type="ECO:0000313" key="4">
    <source>
        <dbReference type="EMBL" id="EIW74326.1"/>
    </source>
</evidence>